<dbReference type="InterPro" id="IPR004635">
    <property type="entry name" value="Pept_S49_SppA"/>
</dbReference>
<proteinExistence type="inferred from homology"/>
<dbReference type="CDD" id="cd07023">
    <property type="entry name" value="S49_Sppa_N_C"/>
    <property type="match status" value="1"/>
</dbReference>
<dbReference type="OrthoDB" id="9764363at2"/>
<comment type="similarity">
    <text evidence="2">Belongs to the peptidase S49 family.</text>
</comment>
<evidence type="ECO:0000256" key="4">
    <source>
        <dbReference type="ARBA" id="ARBA00022801"/>
    </source>
</evidence>
<dbReference type="InterPro" id="IPR029045">
    <property type="entry name" value="ClpP/crotonase-like_dom_sf"/>
</dbReference>
<dbReference type="SUPFAM" id="SSF52096">
    <property type="entry name" value="ClpP/crotonase"/>
    <property type="match status" value="2"/>
</dbReference>
<evidence type="ECO:0000313" key="11">
    <source>
        <dbReference type="Proteomes" id="UP000306808"/>
    </source>
</evidence>
<feature type="domain" description="Peptidase S49" evidence="9">
    <location>
        <begin position="371"/>
        <end position="522"/>
    </location>
</feature>
<dbReference type="Gene3D" id="3.90.226.10">
    <property type="entry name" value="2-enoyl-CoA Hydratase, Chain A, domain 1"/>
    <property type="match status" value="4"/>
</dbReference>
<evidence type="ECO:0000256" key="6">
    <source>
        <dbReference type="ARBA" id="ARBA00023136"/>
    </source>
</evidence>
<keyword evidence="11" id="KW-1185">Reference proteome</keyword>
<feature type="domain" description="Peptidase S49" evidence="9">
    <location>
        <begin position="126"/>
        <end position="278"/>
    </location>
</feature>
<accession>A0A4U0NKF7</accession>
<protein>
    <submittedName>
        <fullName evidence="10">Signal peptide peptidase SppA</fullName>
    </submittedName>
</protein>
<dbReference type="Pfam" id="PF01343">
    <property type="entry name" value="Peptidase_S49"/>
    <property type="match status" value="2"/>
</dbReference>
<dbReference type="InterPro" id="IPR047217">
    <property type="entry name" value="S49_SppA_67K_type_N"/>
</dbReference>
<dbReference type="GO" id="GO:0006465">
    <property type="term" value="P:signal peptide processing"/>
    <property type="evidence" value="ECO:0007669"/>
    <property type="project" value="InterPro"/>
</dbReference>
<feature type="active site" description="Nucleophile" evidence="7">
    <location>
        <position position="386"/>
    </location>
</feature>
<keyword evidence="4" id="KW-0378">Hydrolase</keyword>
<comment type="caution">
    <text evidence="10">The sequence shown here is derived from an EMBL/GenBank/DDBJ whole genome shotgun (WGS) entry which is preliminary data.</text>
</comment>
<dbReference type="InterPro" id="IPR004634">
    <property type="entry name" value="Pept_S49_pIV"/>
</dbReference>
<evidence type="ECO:0000256" key="7">
    <source>
        <dbReference type="PIRSR" id="PIRSR001217-1"/>
    </source>
</evidence>
<name>A0A4U0NKF7_9SPHI</name>
<keyword evidence="6 8" id="KW-0472">Membrane</keyword>
<sequence length="587" mass="64649">MDFLKHIFATIIGVLITFVIIFFVVLVFIGALVQQSTSQSAVAVPDNSVLYMSLNHDIVEKTESNPLGDLNIPGYGTAKSIGLNDILTRIKAAKEDNNIKGIYLNPSTVNVGFASLKEIRDALVDFKTSKKFIVAYSEGYSQKAYYLASVADKIYVNPQGAIDFRGLSSSVVFMKDALDKLGVEMQVVKVGTYKSAVEPFLLNEMSPANREQVTSYLNSIYSSFLKDIAEGRQIAVDSLDHIADAYLVRNADDAVNYKFADAKLYKDELLDEIKDRLKIAKDKDISAVSLLAYSPKGKVNNSKNKIAVLYAYGNIVDGEGSIGSIGGDKLSRELRKLRKDDDIKGIVLRVNSPGGSALASDMIWREVDLIRKVKPVMVSMGDYAASGGYYIAAAADSIFAEENTLTGSIGVFGVIPNFKGLLNDRLGIHVDEVSTGKFSNLMSDVDRPMTAEERSIVQMEVGRVYNTFMQRVADGRKISVERVDSIGQGRVWTGSQALELGLVDKIGDVHRAVQAAAYKAKLADYAIIELPEKDDPLSSIFLTSKEKLKTWLFAEEIGDYHKYVFEIRNALQNTGIQARIPYTIEIY</sequence>
<feature type="active site" description="Proton donor/acceptor" evidence="7">
    <location>
        <position position="194"/>
    </location>
</feature>
<dbReference type="NCBIfam" id="TIGR00706">
    <property type="entry name" value="SppA_dom"/>
    <property type="match status" value="1"/>
</dbReference>
<keyword evidence="8" id="KW-0812">Transmembrane</keyword>
<evidence type="ECO:0000256" key="1">
    <source>
        <dbReference type="ARBA" id="ARBA00004370"/>
    </source>
</evidence>
<evidence type="ECO:0000259" key="9">
    <source>
        <dbReference type="Pfam" id="PF01343"/>
    </source>
</evidence>
<dbReference type="PANTHER" id="PTHR33209:SF1">
    <property type="entry name" value="PEPTIDASE S49 DOMAIN-CONTAINING PROTEIN"/>
    <property type="match status" value="1"/>
</dbReference>
<dbReference type="NCBIfam" id="TIGR00705">
    <property type="entry name" value="SppA_67K"/>
    <property type="match status" value="1"/>
</dbReference>
<reference evidence="10 11" key="1">
    <citation type="submission" date="2019-04" db="EMBL/GenBank/DDBJ databases">
        <title>Sphingobacterium olei sp. nov., isolated from oil-contaminated soil.</title>
        <authorList>
            <person name="Liu B."/>
        </authorList>
    </citation>
    <scope>NUCLEOTIDE SEQUENCE [LARGE SCALE GENOMIC DNA]</scope>
    <source>
        <strain evidence="10 11">HAL-9</strain>
    </source>
</reference>
<dbReference type="AlphaFoldDB" id="A0A4U0NKF7"/>
<keyword evidence="3" id="KW-0645">Protease</keyword>
<evidence type="ECO:0000313" key="10">
    <source>
        <dbReference type="EMBL" id="TJZ54821.1"/>
    </source>
</evidence>
<evidence type="ECO:0000256" key="5">
    <source>
        <dbReference type="ARBA" id="ARBA00022825"/>
    </source>
</evidence>
<comment type="subcellular location">
    <subcellularLocation>
        <location evidence="1">Membrane</location>
    </subcellularLocation>
</comment>
<dbReference type="PANTHER" id="PTHR33209">
    <property type="entry name" value="PROTEASE 4"/>
    <property type="match status" value="1"/>
</dbReference>
<dbReference type="GO" id="GO:0016020">
    <property type="term" value="C:membrane"/>
    <property type="evidence" value="ECO:0007669"/>
    <property type="project" value="UniProtKB-SubCell"/>
</dbReference>
<evidence type="ECO:0000256" key="2">
    <source>
        <dbReference type="ARBA" id="ARBA00008683"/>
    </source>
</evidence>
<dbReference type="PIRSF" id="PIRSF001217">
    <property type="entry name" value="Protease_4_SppA"/>
    <property type="match status" value="1"/>
</dbReference>
<dbReference type="Proteomes" id="UP000306808">
    <property type="component" value="Unassembled WGS sequence"/>
</dbReference>
<evidence type="ECO:0000256" key="8">
    <source>
        <dbReference type="SAM" id="Phobius"/>
    </source>
</evidence>
<dbReference type="InterPro" id="IPR047272">
    <property type="entry name" value="S49_SppA_C"/>
</dbReference>
<evidence type="ECO:0000256" key="3">
    <source>
        <dbReference type="ARBA" id="ARBA00022670"/>
    </source>
</evidence>
<dbReference type="CDD" id="cd07018">
    <property type="entry name" value="S49_SppA_67K_type"/>
    <property type="match status" value="1"/>
</dbReference>
<organism evidence="10 11">
    <name type="scientific">Sphingobacterium olei</name>
    <dbReference type="NCBI Taxonomy" id="2571155"/>
    <lineage>
        <taxon>Bacteria</taxon>
        <taxon>Pseudomonadati</taxon>
        <taxon>Bacteroidota</taxon>
        <taxon>Sphingobacteriia</taxon>
        <taxon>Sphingobacteriales</taxon>
        <taxon>Sphingobacteriaceae</taxon>
        <taxon>Sphingobacterium</taxon>
    </lineage>
</organism>
<dbReference type="RefSeq" id="WP_136902181.1">
    <property type="nucleotide sequence ID" value="NZ_SUME01000006.1"/>
</dbReference>
<keyword evidence="8" id="KW-1133">Transmembrane helix</keyword>
<gene>
    <name evidence="10" type="primary">sppA</name>
    <name evidence="10" type="ORF">FAZ15_15220</name>
</gene>
<feature type="transmembrane region" description="Helical" evidence="8">
    <location>
        <begin position="7"/>
        <end position="33"/>
    </location>
</feature>
<dbReference type="GO" id="GO:0008236">
    <property type="term" value="F:serine-type peptidase activity"/>
    <property type="evidence" value="ECO:0007669"/>
    <property type="project" value="UniProtKB-KW"/>
</dbReference>
<dbReference type="InterPro" id="IPR002142">
    <property type="entry name" value="Peptidase_S49"/>
</dbReference>
<keyword evidence="5" id="KW-0720">Serine protease</keyword>
<dbReference type="EMBL" id="SUME01000006">
    <property type="protein sequence ID" value="TJZ54821.1"/>
    <property type="molecule type" value="Genomic_DNA"/>
</dbReference>